<evidence type="ECO:0000313" key="2">
    <source>
        <dbReference type="Proteomes" id="UP000663852"/>
    </source>
</evidence>
<comment type="caution">
    <text evidence="1">The sequence shown here is derived from an EMBL/GenBank/DDBJ whole genome shotgun (WGS) entry which is preliminary data.</text>
</comment>
<sequence length="173" mass="19885">MATVIGEQIIVSSGTEYVTLTEHNYASNPDEITYVEFKSKINVHAISSNDVPRRIIRRALLEVDLNDASAVPNYKNAQCLVEPKRKKNAIPLSTPTTFAETEITEEFKLINVGDMFLLYDNEKNDNRIIVLSSRENMTRYQPPIIGTPMESLRLVEYDELFRRECIIRLKTFL</sequence>
<organism evidence="1 2">
    <name type="scientific">Adineta ricciae</name>
    <name type="common">Rotifer</name>
    <dbReference type="NCBI Taxonomy" id="249248"/>
    <lineage>
        <taxon>Eukaryota</taxon>
        <taxon>Metazoa</taxon>
        <taxon>Spiralia</taxon>
        <taxon>Gnathifera</taxon>
        <taxon>Rotifera</taxon>
        <taxon>Eurotatoria</taxon>
        <taxon>Bdelloidea</taxon>
        <taxon>Adinetida</taxon>
        <taxon>Adinetidae</taxon>
        <taxon>Adineta</taxon>
    </lineage>
</organism>
<gene>
    <name evidence="1" type="ORF">EDS130_LOCUS20544</name>
</gene>
<dbReference type="EMBL" id="CAJNOJ010000101">
    <property type="protein sequence ID" value="CAF1111612.1"/>
    <property type="molecule type" value="Genomic_DNA"/>
</dbReference>
<evidence type="ECO:0000313" key="1">
    <source>
        <dbReference type="EMBL" id="CAF1111612.1"/>
    </source>
</evidence>
<name>A0A814PVW5_ADIRI</name>
<dbReference type="AlphaFoldDB" id="A0A814PVW5"/>
<accession>A0A814PVW5</accession>
<proteinExistence type="predicted"/>
<reference evidence="1" key="1">
    <citation type="submission" date="2021-02" db="EMBL/GenBank/DDBJ databases">
        <authorList>
            <person name="Nowell W R."/>
        </authorList>
    </citation>
    <scope>NUCLEOTIDE SEQUENCE</scope>
</reference>
<dbReference type="Proteomes" id="UP000663852">
    <property type="component" value="Unassembled WGS sequence"/>
</dbReference>
<protein>
    <submittedName>
        <fullName evidence="1">Uncharacterized protein</fullName>
    </submittedName>
</protein>
<dbReference type="OrthoDB" id="10477783at2759"/>